<comment type="caution">
    <text evidence="6">The sequence shown here is derived from an EMBL/GenBank/DDBJ whole genome shotgun (WGS) entry which is preliminary data.</text>
</comment>
<dbReference type="Proteomes" id="UP001596047">
    <property type="component" value="Unassembled WGS sequence"/>
</dbReference>
<protein>
    <submittedName>
        <fullName evidence="6">NAD(P)/FAD-dependent oxidoreductase</fullName>
    </submittedName>
</protein>
<dbReference type="Gene3D" id="3.50.50.60">
    <property type="entry name" value="FAD/NAD(P)-binding domain"/>
    <property type="match status" value="2"/>
</dbReference>
<gene>
    <name evidence="6" type="ORF">ACFPYJ_26135</name>
</gene>
<comment type="cofactor">
    <cofactor evidence="1">
        <name>FAD</name>
        <dbReference type="ChEBI" id="CHEBI:57692"/>
    </cofactor>
</comment>
<proteinExistence type="predicted"/>
<dbReference type="PANTHER" id="PTHR48105">
    <property type="entry name" value="THIOREDOXIN REDUCTASE 1-RELATED-RELATED"/>
    <property type="match status" value="1"/>
</dbReference>
<keyword evidence="7" id="KW-1185">Reference proteome</keyword>
<dbReference type="SUPFAM" id="SSF51905">
    <property type="entry name" value="FAD/NAD(P)-binding domain"/>
    <property type="match status" value="1"/>
</dbReference>
<evidence type="ECO:0000259" key="5">
    <source>
        <dbReference type="Pfam" id="PF07992"/>
    </source>
</evidence>
<keyword evidence="3" id="KW-0285">Flavoprotein</keyword>
<comment type="subunit">
    <text evidence="2">Homodimer.</text>
</comment>
<evidence type="ECO:0000313" key="6">
    <source>
        <dbReference type="EMBL" id="MFC5652535.1"/>
    </source>
</evidence>
<evidence type="ECO:0000313" key="7">
    <source>
        <dbReference type="Proteomes" id="UP001596047"/>
    </source>
</evidence>
<accession>A0ABW0W3W9</accession>
<dbReference type="InterPro" id="IPR036188">
    <property type="entry name" value="FAD/NAD-bd_sf"/>
</dbReference>
<evidence type="ECO:0000256" key="3">
    <source>
        <dbReference type="ARBA" id="ARBA00022630"/>
    </source>
</evidence>
<name>A0ABW0W3W9_9BACL</name>
<evidence type="ECO:0000256" key="4">
    <source>
        <dbReference type="ARBA" id="ARBA00023002"/>
    </source>
</evidence>
<dbReference type="Pfam" id="PF07992">
    <property type="entry name" value="Pyr_redox_2"/>
    <property type="match status" value="1"/>
</dbReference>
<dbReference type="PRINTS" id="PR00469">
    <property type="entry name" value="PNDRDTASEII"/>
</dbReference>
<dbReference type="PRINTS" id="PR00368">
    <property type="entry name" value="FADPNR"/>
</dbReference>
<dbReference type="InterPro" id="IPR023753">
    <property type="entry name" value="FAD/NAD-binding_dom"/>
</dbReference>
<keyword evidence="4" id="KW-0560">Oxidoreductase</keyword>
<organism evidence="6 7">
    <name type="scientific">Paenibacillus solisilvae</name>
    <dbReference type="NCBI Taxonomy" id="2486751"/>
    <lineage>
        <taxon>Bacteria</taxon>
        <taxon>Bacillati</taxon>
        <taxon>Bacillota</taxon>
        <taxon>Bacilli</taxon>
        <taxon>Bacillales</taxon>
        <taxon>Paenibacillaceae</taxon>
        <taxon>Paenibacillus</taxon>
    </lineage>
</organism>
<feature type="domain" description="FAD/NAD(P)-binding" evidence="5">
    <location>
        <begin position="4"/>
        <end position="290"/>
    </location>
</feature>
<dbReference type="EMBL" id="JBHSOW010000098">
    <property type="protein sequence ID" value="MFC5652535.1"/>
    <property type="molecule type" value="Genomic_DNA"/>
</dbReference>
<sequence length="311" mass="33501">MVWDCIIVGGGIAGLQAAIQLGRYAMHNVLVLDAGEGRSAICRSYRNILGYPEGVSGSDLRATGTEQAAAYGVQFIRDKVMRAKALPSGSFLLHGRQDGSSYEARTLLLATGVMDRFPDLPGLRECLGLTVYVCPDCDGFEAKDRRTLILGAGDAGARMSMTLQIWTNKLLYINHGRSQGQVSAELLHSLHAGGIDYLEAVSERVAGTEDGCFRGIVLEDGRLIEAERAFLAFGGNEVRSALAEQLGARLHENKHIWTDSRSKMTSVPKVWAAGDVAAHAEQVTIAMGEGAQAAIWIHKTLLELKRTSACT</sequence>
<evidence type="ECO:0000256" key="1">
    <source>
        <dbReference type="ARBA" id="ARBA00001974"/>
    </source>
</evidence>
<evidence type="ECO:0000256" key="2">
    <source>
        <dbReference type="ARBA" id="ARBA00011738"/>
    </source>
</evidence>
<reference evidence="7" key="1">
    <citation type="journal article" date="2019" name="Int. J. Syst. Evol. Microbiol.">
        <title>The Global Catalogue of Microorganisms (GCM) 10K type strain sequencing project: providing services to taxonomists for standard genome sequencing and annotation.</title>
        <authorList>
            <consortium name="The Broad Institute Genomics Platform"/>
            <consortium name="The Broad Institute Genome Sequencing Center for Infectious Disease"/>
            <person name="Wu L."/>
            <person name="Ma J."/>
        </authorList>
    </citation>
    <scope>NUCLEOTIDE SEQUENCE [LARGE SCALE GENOMIC DNA]</scope>
    <source>
        <strain evidence="7">CGMCC 1.3240</strain>
    </source>
</reference>
<dbReference type="RefSeq" id="WP_379191176.1">
    <property type="nucleotide sequence ID" value="NZ_JBHSOW010000098.1"/>
</dbReference>
<dbReference type="InterPro" id="IPR050097">
    <property type="entry name" value="Ferredoxin-NADP_redctase_2"/>
</dbReference>